<keyword evidence="3" id="KW-1185">Reference proteome</keyword>
<reference evidence="2" key="4">
    <citation type="submission" date="2017-01" db="UniProtKB">
        <authorList>
            <consortium name="EnsemblFungi"/>
        </authorList>
    </citation>
    <scope>IDENTIFICATION</scope>
    <source>
        <strain evidence="2">PH-1 / ATCC MYA-4620 / FGSC 9075 / NRRL 31084</strain>
    </source>
</reference>
<evidence type="ECO:0000313" key="1">
    <source>
        <dbReference type="EMBL" id="CEF76492.1"/>
    </source>
</evidence>
<dbReference type="EMBL" id="HG970333">
    <property type="protein sequence ID" value="CEF76492.1"/>
    <property type="molecule type" value="Genomic_DNA"/>
</dbReference>
<reference evidence="2 3" key="2">
    <citation type="journal article" date="2010" name="Nature">
        <title>Comparative genomics reveals mobile pathogenicity chromosomes in Fusarium.</title>
        <authorList>
            <person name="Ma L.J."/>
            <person name="van der Does H.C."/>
            <person name="Borkovich K.A."/>
            <person name="Coleman J.J."/>
            <person name="Daboussi M.J."/>
            <person name="Di Pietro A."/>
            <person name="Dufresne M."/>
            <person name="Freitag M."/>
            <person name="Grabherr M."/>
            <person name="Henrissat B."/>
            <person name="Houterman P.M."/>
            <person name="Kang S."/>
            <person name="Shim W.B."/>
            <person name="Woloshuk C."/>
            <person name="Xie X."/>
            <person name="Xu J.R."/>
            <person name="Antoniw J."/>
            <person name="Baker S.E."/>
            <person name="Bluhm B.H."/>
            <person name="Breakspear A."/>
            <person name="Brown D.W."/>
            <person name="Butchko R.A."/>
            <person name="Chapman S."/>
            <person name="Coulson R."/>
            <person name="Coutinho P.M."/>
            <person name="Danchin E.G."/>
            <person name="Diener A."/>
            <person name="Gale L.R."/>
            <person name="Gardiner D.M."/>
            <person name="Goff S."/>
            <person name="Hammond-Kosack K.E."/>
            <person name="Hilburn K."/>
            <person name="Hua-Van A."/>
            <person name="Jonkers W."/>
            <person name="Kazan K."/>
            <person name="Kodira C.D."/>
            <person name="Koehrsen M."/>
            <person name="Kumar L."/>
            <person name="Lee Y.H."/>
            <person name="Li L."/>
            <person name="Manners J.M."/>
            <person name="Miranda-Saavedra D."/>
            <person name="Mukherjee M."/>
            <person name="Park G."/>
            <person name="Park J."/>
            <person name="Park S.Y."/>
            <person name="Proctor R.H."/>
            <person name="Regev A."/>
            <person name="Ruiz-Roldan M.C."/>
            <person name="Sain D."/>
            <person name="Sakthikumar S."/>
            <person name="Sykes S."/>
            <person name="Schwartz D.C."/>
            <person name="Turgeon B.G."/>
            <person name="Wapinski I."/>
            <person name="Yoder O."/>
            <person name="Young S."/>
            <person name="Zeng Q."/>
            <person name="Zhou S."/>
            <person name="Galagan J."/>
            <person name="Cuomo C.A."/>
            <person name="Kistler H.C."/>
            <person name="Rep M."/>
        </authorList>
    </citation>
    <scope>GENOME REANNOTATION</scope>
    <source>
        <strain evidence="3">ATCC MYA-4620 / CBS 123657 / FGSC 9075 / NRRL 31084 / PH-1</strain>
        <strain evidence="2">PH-1 / ATCC MYA-4620 / FGSC 9075 / NRRL 31084</strain>
    </source>
</reference>
<dbReference type="Proteomes" id="UP000070720">
    <property type="component" value="Chromosome 2"/>
</dbReference>
<dbReference type="eggNOG" id="ENOG502RKTJ">
    <property type="taxonomic scope" value="Eukaryota"/>
</dbReference>
<reference evidence="1 3" key="3">
    <citation type="journal article" date="2015" name="BMC Genomics">
        <title>The completed genome sequence of the pathogenic ascomycete fungus Fusarium graminearum.</title>
        <authorList>
            <person name="King R."/>
            <person name="Urban M."/>
            <person name="Hammond-Kosack M.C."/>
            <person name="Hassani-Pak K."/>
            <person name="Hammond-Kosack K.E."/>
        </authorList>
    </citation>
    <scope>NUCLEOTIDE SEQUENCE [LARGE SCALE GENOMIC DNA]</scope>
    <source>
        <strain evidence="3">ATCC MYA-4620 / CBS 123657 / FGSC 9075 / NRRL 31084 / PH-1</strain>
        <strain evidence="1">PH-1</strain>
    </source>
</reference>
<accession>I1S991</accession>
<gene>
    <name evidence="1" type="ORF">FGRAMPH1_01T09379</name>
</gene>
<accession>A0A098DDI8</accession>
<dbReference type="VEuPathDB" id="FungiDB:FGRAMPH1_01G09379"/>
<name>I1S991_GIBZE</name>
<dbReference type="HOGENOM" id="CLU_180940_0_0_1"/>
<evidence type="ECO:0000313" key="2">
    <source>
        <dbReference type="EnsemblFungi" id="CEF76492"/>
    </source>
</evidence>
<dbReference type="AlphaFoldDB" id="I1S991"/>
<dbReference type="KEGG" id="fgr:FGSG_13421"/>
<evidence type="ECO:0000313" key="3">
    <source>
        <dbReference type="Proteomes" id="UP000070720"/>
    </source>
</evidence>
<dbReference type="InParanoid" id="I1S991"/>
<proteinExistence type="predicted"/>
<dbReference type="RefSeq" id="XP_011320595.1">
    <property type="nucleotide sequence ID" value="XM_011322293.1"/>
</dbReference>
<protein>
    <submittedName>
        <fullName evidence="1">Chromosome 2, complete genome</fullName>
    </submittedName>
</protein>
<dbReference type="EnsemblFungi" id="CEF76492">
    <property type="protein sequence ID" value="CEF76492"/>
    <property type="gene ID" value="FGRRES_13421"/>
</dbReference>
<organism evidence="1 3">
    <name type="scientific">Gibberella zeae (strain ATCC MYA-4620 / CBS 123657 / FGSC 9075 / NRRL 31084 / PH-1)</name>
    <name type="common">Wheat head blight fungus</name>
    <name type="synonym">Fusarium graminearum</name>
    <dbReference type="NCBI Taxonomy" id="229533"/>
    <lineage>
        <taxon>Eukaryota</taxon>
        <taxon>Fungi</taxon>
        <taxon>Dikarya</taxon>
        <taxon>Ascomycota</taxon>
        <taxon>Pezizomycotina</taxon>
        <taxon>Sordariomycetes</taxon>
        <taxon>Hypocreomycetidae</taxon>
        <taxon>Hypocreales</taxon>
        <taxon>Nectriaceae</taxon>
        <taxon>Fusarium</taxon>
    </lineage>
</organism>
<reference evidence="2 3" key="1">
    <citation type="journal article" date="2007" name="Science">
        <title>The Fusarium graminearum genome reveals a link between localized polymorphism and pathogen specialization.</title>
        <authorList>
            <person name="Cuomo C.A."/>
            <person name="Gueldener U."/>
            <person name="Xu J.-R."/>
            <person name="Trail F."/>
            <person name="Turgeon B.G."/>
            <person name="Di Pietro A."/>
            <person name="Walton J.D."/>
            <person name="Ma L.-J."/>
            <person name="Baker S.E."/>
            <person name="Rep M."/>
            <person name="Adam G."/>
            <person name="Antoniw J."/>
            <person name="Baldwin T."/>
            <person name="Calvo S.E."/>
            <person name="Chang Y.-L."/>
            <person name="DeCaprio D."/>
            <person name="Gale L.R."/>
            <person name="Gnerre S."/>
            <person name="Goswami R.S."/>
            <person name="Hammond-Kosack K."/>
            <person name="Harris L.J."/>
            <person name="Hilburn K."/>
            <person name="Kennell J.C."/>
            <person name="Kroken S."/>
            <person name="Magnuson J.K."/>
            <person name="Mannhaupt G."/>
            <person name="Mauceli E.W."/>
            <person name="Mewes H.-W."/>
            <person name="Mitterbauer R."/>
            <person name="Muehlbauer G."/>
            <person name="Muensterkoetter M."/>
            <person name="Nelson D."/>
            <person name="O'Donnell K."/>
            <person name="Ouellet T."/>
            <person name="Qi W."/>
            <person name="Quesneville H."/>
            <person name="Roncero M.I.G."/>
            <person name="Seong K.-Y."/>
            <person name="Tetko I.V."/>
            <person name="Urban M."/>
            <person name="Waalwijk C."/>
            <person name="Ward T.J."/>
            <person name="Yao J."/>
            <person name="Birren B.W."/>
            <person name="Kistler H.C."/>
        </authorList>
    </citation>
    <scope>NUCLEOTIDE SEQUENCE [LARGE SCALE GENOMIC DNA]</scope>
    <source>
        <strain evidence="3">ATCC MYA-4620 / CBS 123657 / FGSC 9075 / NRRL 31084 / PH-1</strain>
        <strain evidence="2">PH-1 / ATCC MYA-4620 / FGSC 9075 / NRRL 31084</strain>
    </source>
</reference>
<sequence>MASFSHGWMNREQYRDEDKIATAVREGKDLWGREQDEFVRIERNEDVPPLVLEEPKRSDYMISLDGPSAGFEDYKWEGQ</sequence>